<dbReference type="PANTHER" id="PTHR31566">
    <property type="entry name" value="CYTOCHROME C BIOGENESIS PROTEIN CCS1, CHLOROPLASTIC"/>
    <property type="match status" value="1"/>
</dbReference>
<reference evidence="8" key="2">
    <citation type="submission" date="2020-09" db="EMBL/GenBank/DDBJ databases">
        <authorList>
            <person name="Sun Q."/>
            <person name="Zhou Y."/>
        </authorList>
    </citation>
    <scope>NUCLEOTIDE SEQUENCE</scope>
    <source>
        <strain evidence="8">CGMCC 1.15454</strain>
    </source>
</reference>
<accession>A0A9W5TVV4</accession>
<comment type="caution">
    <text evidence="8">The sequence shown here is derived from an EMBL/GenBank/DDBJ whole genome shotgun (WGS) entry which is preliminary data.</text>
</comment>
<evidence type="ECO:0000256" key="6">
    <source>
        <dbReference type="SAM" id="Phobius"/>
    </source>
</evidence>
<feature type="transmembrane region" description="Helical" evidence="6">
    <location>
        <begin position="74"/>
        <end position="92"/>
    </location>
</feature>
<keyword evidence="9" id="KW-1185">Reference proteome</keyword>
<evidence type="ECO:0000256" key="2">
    <source>
        <dbReference type="ARBA" id="ARBA00022692"/>
    </source>
</evidence>
<name>A0A9W5TVV4_9BACI</name>
<gene>
    <name evidence="8" type="ORF">GCM10011409_09030</name>
</gene>
<evidence type="ECO:0000256" key="1">
    <source>
        <dbReference type="ARBA" id="ARBA00004141"/>
    </source>
</evidence>
<dbReference type="InterPro" id="IPR007816">
    <property type="entry name" value="ResB-like_domain"/>
</dbReference>
<feature type="transmembrane region" description="Helical" evidence="6">
    <location>
        <begin position="588"/>
        <end position="610"/>
    </location>
</feature>
<dbReference type="InterPro" id="IPR023494">
    <property type="entry name" value="Cyt_c_bgen_Ccs1/CcsB/ResB"/>
</dbReference>
<dbReference type="GO" id="GO:0017004">
    <property type="term" value="P:cytochrome complex assembly"/>
    <property type="evidence" value="ECO:0007669"/>
    <property type="project" value="UniProtKB-KW"/>
</dbReference>
<dbReference type="PANTHER" id="PTHR31566:SF0">
    <property type="entry name" value="CYTOCHROME C BIOGENESIS PROTEIN CCS1, CHLOROPLASTIC"/>
    <property type="match status" value="1"/>
</dbReference>
<protein>
    <recommendedName>
        <fullName evidence="7">ResB-like domain-containing protein</fullName>
    </recommendedName>
</protein>
<proteinExistence type="predicted"/>
<feature type="transmembrane region" description="Helical" evidence="6">
    <location>
        <begin position="225"/>
        <end position="247"/>
    </location>
</feature>
<organism evidence="8 9">
    <name type="scientific">Lentibacillus populi</name>
    <dbReference type="NCBI Taxonomy" id="1827502"/>
    <lineage>
        <taxon>Bacteria</taxon>
        <taxon>Bacillati</taxon>
        <taxon>Bacillota</taxon>
        <taxon>Bacilli</taxon>
        <taxon>Bacillales</taxon>
        <taxon>Bacillaceae</taxon>
        <taxon>Lentibacillus</taxon>
    </lineage>
</organism>
<evidence type="ECO:0000256" key="5">
    <source>
        <dbReference type="ARBA" id="ARBA00023136"/>
    </source>
</evidence>
<dbReference type="Pfam" id="PF05140">
    <property type="entry name" value="ResB"/>
    <property type="match status" value="1"/>
</dbReference>
<comment type="subcellular location">
    <subcellularLocation>
        <location evidence="1">Membrane</location>
        <topology evidence="1">Multi-pass membrane protein</topology>
    </subcellularLocation>
</comment>
<dbReference type="Proteomes" id="UP000621492">
    <property type="component" value="Unassembled WGS sequence"/>
</dbReference>
<evidence type="ECO:0000313" key="9">
    <source>
        <dbReference type="Proteomes" id="UP000621492"/>
    </source>
</evidence>
<keyword evidence="2 6" id="KW-0812">Transmembrane</keyword>
<evidence type="ECO:0000256" key="3">
    <source>
        <dbReference type="ARBA" id="ARBA00022748"/>
    </source>
</evidence>
<keyword evidence="3" id="KW-0201">Cytochrome c-type biogenesis</keyword>
<reference evidence="8" key="1">
    <citation type="journal article" date="2014" name="Int. J. Syst. Evol. Microbiol.">
        <title>Complete genome sequence of Corynebacterium casei LMG S-19264T (=DSM 44701T), isolated from a smear-ripened cheese.</title>
        <authorList>
            <consortium name="US DOE Joint Genome Institute (JGI-PGF)"/>
            <person name="Walter F."/>
            <person name="Albersmeier A."/>
            <person name="Kalinowski J."/>
            <person name="Ruckert C."/>
        </authorList>
    </citation>
    <scope>NUCLEOTIDE SEQUENCE</scope>
    <source>
        <strain evidence="8">CGMCC 1.15454</strain>
    </source>
</reference>
<evidence type="ECO:0000256" key="4">
    <source>
        <dbReference type="ARBA" id="ARBA00022989"/>
    </source>
</evidence>
<dbReference type="AlphaFoldDB" id="A0A9W5TVV4"/>
<dbReference type="GO" id="GO:0016020">
    <property type="term" value="C:membrane"/>
    <property type="evidence" value="ECO:0007669"/>
    <property type="project" value="UniProtKB-SubCell"/>
</dbReference>
<feature type="domain" description="ResB-like" evidence="7">
    <location>
        <begin position="72"/>
        <end position="641"/>
    </location>
</feature>
<evidence type="ECO:0000259" key="7">
    <source>
        <dbReference type="Pfam" id="PF05140"/>
    </source>
</evidence>
<dbReference type="EMBL" id="BMJD01000004">
    <property type="protein sequence ID" value="GGB33796.1"/>
    <property type="molecule type" value="Genomic_DNA"/>
</dbReference>
<evidence type="ECO:0000313" key="8">
    <source>
        <dbReference type="EMBL" id="GGB33796.1"/>
    </source>
</evidence>
<keyword evidence="5 6" id="KW-0472">Membrane</keyword>
<feature type="transmembrane region" description="Helical" evidence="6">
    <location>
        <begin position="134"/>
        <end position="156"/>
    </location>
</feature>
<sequence>MSIDKVKCECGHVNPEGTVLCEACGKPIEGNQHIDGNDKQKLLNMRYDGSARRSQTYNKSIIDKIWSFFSSVKVGVWLIVLALVASAIGTIFPQEQYIPPDAVSRDPAVYYEGTYGIFGKIYYQLGFHHLYSSWWYMLLIALIGISLVICSLDRFVPLYKALKRQKAKRHETFLNRQRLYSKTENVTQEEKEKVIARLKKQRYKVRDENGHILAEKGRFSRWGPYVNHIGLIIILLAAILRMTPLLFSDDYVWVREGQRIVIPSTDGEYYIENKDFILETWDPEEAGGKFKDALEKQGAVAKNYQTNAVIYKKKGDSIPGEEPDLEKVTEGEIRLNQPLKFDKYTLYQSGYQQNEFTSMAFNILRSDAKDEEYKNLTFKLHTTDEENDKTLGTFTIDLNDQKEVYKLDNGFRVQVEEYYPDYYLEGGKPESHSDKPRNPAFVFFVSPPDSDKSETSFVGLDGSISAAGEDSQYQLDIEDYKLKGELGTFKIDLNEPKSEYELNNGTRVVIDEYYPDYAEEDGQAISKSKYPRNPAFELSVYPPDSDKAEKSFVGIGKNDPMTKGNQYRLGLAGYELHDVSGIQVKKDYTLPFFILGAIIFMIGVVQGMYWHHRRIWIHPKDNGLLVAAHTNKNWFGIKKDIEKAIEGTNINMVVDQQELED</sequence>
<keyword evidence="4 6" id="KW-1133">Transmembrane helix</keyword>